<proteinExistence type="predicted"/>
<evidence type="ECO:0000313" key="3">
    <source>
        <dbReference type="Proteomes" id="UP000298325"/>
    </source>
</evidence>
<accession>A0A4Z1CFU0</accession>
<organism evidence="2 3">
    <name type="scientific">Marinobacter confluentis</name>
    <dbReference type="NCBI Taxonomy" id="1697557"/>
    <lineage>
        <taxon>Bacteria</taxon>
        <taxon>Pseudomonadati</taxon>
        <taxon>Pseudomonadota</taxon>
        <taxon>Gammaproteobacteria</taxon>
        <taxon>Pseudomonadales</taxon>
        <taxon>Marinobacteraceae</taxon>
        <taxon>Marinobacter</taxon>
    </lineage>
</organism>
<name>A0A4Z1CFU0_9GAMM</name>
<dbReference type="EMBL" id="SRPF01000004">
    <property type="protein sequence ID" value="TGN38984.1"/>
    <property type="molecule type" value="Genomic_DNA"/>
</dbReference>
<feature type="signal peptide" evidence="1">
    <location>
        <begin position="1"/>
        <end position="19"/>
    </location>
</feature>
<feature type="chain" id="PRO_5021350025" description="DUF1795 domain-containing protein" evidence="1">
    <location>
        <begin position="20"/>
        <end position="209"/>
    </location>
</feature>
<evidence type="ECO:0000256" key="1">
    <source>
        <dbReference type="SAM" id="SignalP"/>
    </source>
</evidence>
<sequence>MNSRFFALCLIFVAGPLFAETEISSYFGFNAVLPNGWVQVGPGSASKMEFENFAEGSPINKEILNQVRDKVAGKEVEFFYDIPTLESDFKLNISVQKSEPVLVDSLQELNAECSSLPEALKEVYGEPVDIKFCEAGVLNKWAVFRDVHVVPSQEIMIISDTLPVDAKHSLIIVGGAPISDKEGLQRVLAAQQSLLEGLTKHLHTQMESK</sequence>
<dbReference type="RefSeq" id="WP_135804207.1">
    <property type="nucleotide sequence ID" value="NZ_SRPF01000004.1"/>
</dbReference>
<evidence type="ECO:0000313" key="2">
    <source>
        <dbReference type="EMBL" id="TGN38984.1"/>
    </source>
</evidence>
<reference evidence="2 3" key="1">
    <citation type="submission" date="2019-04" db="EMBL/GenBank/DDBJ databases">
        <authorList>
            <person name="Park S."/>
            <person name="Yoon J.-H."/>
        </authorList>
    </citation>
    <scope>NUCLEOTIDE SEQUENCE [LARGE SCALE GENOMIC DNA]</scope>
    <source>
        <strain evidence="2 3">HJM-18</strain>
    </source>
</reference>
<comment type="caution">
    <text evidence="2">The sequence shown here is derived from an EMBL/GenBank/DDBJ whole genome shotgun (WGS) entry which is preliminary data.</text>
</comment>
<protein>
    <recommendedName>
        <fullName evidence="4">DUF1795 domain-containing protein</fullName>
    </recommendedName>
</protein>
<dbReference type="AlphaFoldDB" id="A0A4Z1CFU0"/>
<dbReference type="Proteomes" id="UP000298325">
    <property type="component" value="Unassembled WGS sequence"/>
</dbReference>
<evidence type="ECO:0008006" key="4">
    <source>
        <dbReference type="Google" id="ProtNLM"/>
    </source>
</evidence>
<keyword evidence="3" id="KW-1185">Reference proteome</keyword>
<gene>
    <name evidence="2" type="ORF">E5Q11_14755</name>
</gene>
<keyword evidence="1" id="KW-0732">Signal</keyword>